<dbReference type="AlphaFoldDB" id="A0A087GQB6"/>
<protein>
    <submittedName>
        <fullName evidence="2">Uncharacterized protein</fullName>
    </submittedName>
</protein>
<keyword evidence="3" id="KW-1185">Reference proteome</keyword>
<reference evidence="3" key="1">
    <citation type="journal article" date="2015" name="Nat. Plants">
        <title>Genome expansion of Arabis alpina linked with retrotransposition and reduced symmetric DNA methylation.</title>
        <authorList>
            <person name="Willing E.M."/>
            <person name="Rawat V."/>
            <person name="Mandakova T."/>
            <person name="Maumus F."/>
            <person name="James G.V."/>
            <person name="Nordstroem K.J."/>
            <person name="Becker C."/>
            <person name="Warthmann N."/>
            <person name="Chica C."/>
            <person name="Szarzynska B."/>
            <person name="Zytnicki M."/>
            <person name="Albani M.C."/>
            <person name="Kiefer C."/>
            <person name="Bergonzi S."/>
            <person name="Castaings L."/>
            <person name="Mateos J.L."/>
            <person name="Berns M.C."/>
            <person name="Bujdoso N."/>
            <person name="Piofczyk T."/>
            <person name="de Lorenzo L."/>
            <person name="Barrero-Sicilia C."/>
            <person name="Mateos I."/>
            <person name="Piednoel M."/>
            <person name="Hagmann J."/>
            <person name="Chen-Min-Tao R."/>
            <person name="Iglesias-Fernandez R."/>
            <person name="Schuster S.C."/>
            <person name="Alonso-Blanco C."/>
            <person name="Roudier F."/>
            <person name="Carbonero P."/>
            <person name="Paz-Ares J."/>
            <person name="Davis S.J."/>
            <person name="Pecinka A."/>
            <person name="Quesneville H."/>
            <person name="Colot V."/>
            <person name="Lysak M.A."/>
            <person name="Weigel D."/>
            <person name="Coupland G."/>
            <person name="Schneeberger K."/>
        </authorList>
    </citation>
    <scope>NUCLEOTIDE SEQUENCE [LARGE SCALE GENOMIC DNA]</scope>
    <source>
        <strain evidence="3">cv. Pajares</strain>
    </source>
</reference>
<evidence type="ECO:0000313" key="2">
    <source>
        <dbReference type="EMBL" id="KFK32068.1"/>
    </source>
</evidence>
<feature type="compositionally biased region" description="Low complexity" evidence="1">
    <location>
        <begin position="200"/>
        <end position="209"/>
    </location>
</feature>
<feature type="region of interest" description="Disordered" evidence="1">
    <location>
        <begin position="144"/>
        <end position="225"/>
    </location>
</feature>
<dbReference type="Gramene" id="KFK32068">
    <property type="protein sequence ID" value="KFK32068"/>
    <property type="gene ID" value="AALP_AA6G195400"/>
</dbReference>
<organism evidence="2 3">
    <name type="scientific">Arabis alpina</name>
    <name type="common">Alpine rock-cress</name>
    <dbReference type="NCBI Taxonomy" id="50452"/>
    <lineage>
        <taxon>Eukaryota</taxon>
        <taxon>Viridiplantae</taxon>
        <taxon>Streptophyta</taxon>
        <taxon>Embryophyta</taxon>
        <taxon>Tracheophyta</taxon>
        <taxon>Spermatophyta</taxon>
        <taxon>Magnoliopsida</taxon>
        <taxon>eudicotyledons</taxon>
        <taxon>Gunneridae</taxon>
        <taxon>Pentapetalae</taxon>
        <taxon>rosids</taxon>
        <taxon>malvids</taxon>
        <taxon>Brassicales</taxon>
        <taxon>Brassicaceae</taxon>
        <taxon>Arabideae</taxon>
        <taxon>Arabis</taxon>
    </lineage>
</organism>
<proteinExistence type="predicted"/>
<evidence type="ECO:0000256" key="1">
    <source>
        <dbReference type="SAM" id="MobiDB-lite"/>
    </source>
</evidence>
<gene>
    <name evidence="2" type="ordered locus">AALP_Aa6g195400</name>
</gene>
<feature type="region of interest" description="Disordered" evidence="1">
    <location>
        <begin position="72"/>
        <end position="91"/>
    </location>
</feature>
<name>A0A087GQB6_ARAAL</name>
<dbReference type="EMBL" id="CM002874">
    <property type="protein sequence ID" value="KFK32068.1"/>
    <property type="molecule type" value="Genomic_DNA"/>
</dbReference>
<sequence length="420" mass="45483">MTLVLGSLGLCSASCWIRDLSDAEFMTSPGMKIALKVPLPGKLGVMEPNNPSTAFGHDPGENDQHVFVAGKSVPDDTTPCSRTDESTGRIEGLGSSVTFVPMVMTPRSSGLVDTPMPSFSENPMTSCGRGEDPMLLAQTEDPTLLVHTEDPRTLVGDGPRSSLRSTEDPDDPRAEGRLFVDSLFVDDESPNLPPGNVYASSSSWSSDSRVSSDEDPLDEVQQTKKARKKAKVKVCLNLPGSSLSDEKSLQHLRRKCGISKEIVLVASSLADRDKIKKDCDDKLTKLKSRCTKAEGEIVQLRGELSSASDLPRTRIEIGGKVQNDMLNLAEIDANLEFIGLLQGSEPLDLPTEVKALHDRRHPIYDARDVFADLLASIRRVLEIHVVSAGAVEASVAVDDDVEVTDKDNVEVTDDDEDAED</sequence>
<accession>A0A087GQB6</accession>
<feature type="compositionally biased region" description="Basic and acidic residues" evidence="1">
    <location>
        <begin position="165"/>
        <end position="178"/>
    </location>
</feature>
<dbReference type="Proteomes" id="UP000029120">
    <property type="component" value="Chromosome 6"/>
</dbReference>
<evidence type="ECO:0000313" key="3">
    <source>
        <dbReference type="Proteomes" id="UP000029120"/>
    </source>
</evidence>